<feature type="compositionally biased region" description="Low complexity" evidence="1">
    <location>
        <begin position="932"/>
        <end position="943"/>
    </location>
</feature>
<dbReference type="GeneID" id="54415952"/>
<evidence type="ECO:0000256" key="1">
    <source>
        <dbReference type="SAM" id="MobiDB-lite"/>
    </source>
</evidence>
<feature type="region of interest" description="Disordered" evidence="1">
    <location>
        <begin position="472"/>
        <end position="491"/>
    </location>
</feature>
<dbReference type="AlphaFoldDB" id="A0A6G1G479"/>
<evidence type="ECO:0000313" key="4">
    <source>
        <dbReference type="Proteomes" id="UP000504638"/>
    </source>
</evidence>
<dbReference type="Proteomes" id="UP000504638">
    <property type="component" value="Unplaced"/>
</dbReference>
<feature type="compositionally biased region" description="Acidic residues" evidence="1">
    <location>
        <begin position="979"/>
        <end position="1001"/>
    </location>
</feature>
<protein>
    <recommendedName>
        <fullName evidence="2">F-box domain-containing protein</fullName>
    </recommendedName>
</protein>
<dbReference type="EMBL" id="ML975157">
    <property type="protein sequence ID" value="KAF1812720.1"/>
    <property type="molecule type" value="Genomic_DNA"/>
</dbReference>
<accession>A0A6G1G479</accession>
<reference evidence="5" key="2">
    <citation type="submission" date="2020-04" db="EMBL/GenBank/DDBJ databases">
        <authorList>
            <consortium name="NCBI Genome Project"/>
        </authorList>
    </citation>
    <scope>NUCLEOTIDE SEQUENCE</scope>
    <source>
        <strain evidence="5">CBS 781.70</strain>
    </source>
</reference>
<gene>
    <name evidence="3 5" type="ORF">P152DRAFT_347599</name>
</gene>
<reference evidence="5" key="3">
    <citation type="submission" date="2025-04" db="UniProtKB">
        <authorList>
            <consortium name="RefSeq"/>
        </authorList>
    </citation>
    <scope>IDENTIFICATION</scope>
    <source>
        <strain evidence="5">CBS 781.70</strain>
    </source>
</reference>
<evidence type="ECO:0000259" key="2">
    <source>
        <dbReference type="PROSITE" id="PS50181"/>
    </source>
</evidence>
<feature type="compositionally biased region" description="Low complexity" evidence="1">
    <location>
        <begin position="476"/>
        <end position="491"/>
    </location>
</feature>
<feature type="compositionally biased region" description="Low complexity" evidence="1">
    <location>
        <begin position="633"/>
        <end position="644"/>
    </location>
</feature>
<feature type="domain" description="F-box" evidence="2">
    <location>
        <begin position="60"/>
        <end position="106"/>
    </location>
</feature>
<name>A0A6G1G479_9PEZI</name>
<dbReference type="PROSITE" id="PS50181">
    <property type="entry name" value="FBOX"/>
    <property type="match status" value="1"/>
</dbReference>
<evidence type="ECO:0000313" key="3">
    <source>
        <dbReference type="EMBL" id="KAF1812720.1"/>
    </source>
</evidence>
<dbReference type="RefSeq" id="XP_033534351.1">
    <property type="nucleotide sequence ID" value="XM_033675382.1"/>
</dbReference>
<dbReference type="OrthoDB" id="3199516at2759"/>
<sequence length="1066" mass="116452">MSVSGTEQSNTNGLIPPVAISVAAPPEDFHHVEVSAATLPTKLSKGKEKEWTVVDERKRPLRLLDLPVDILQEIIENLPHTNDLTALALCHSVLHSLCIPQIYSRFDIVWPDSQPNIEPRSGVDALTYGLATLVMADDAFGEAPHQTQSTQPTRMVRDPYGNLVEIPAPPKRRRGNNYAQYTKKFSLGDGPEDWTSEYLITKECGKMLGTLVALAVARMRNLEAFIWDMPTGVLRDIWLALSSLADRNDGKDCRLERVWIRWHNNFPATGLPPPPQVMNLPPPQNSSVPVGTGPTQNALPVQQTPVPLAQASHNYGYLDDLVEHPTFSILPPLKSLTVLDIDELSYLDEMSILIGRSQNQLKELRVGVAKHAVSRHWASVWEGDGIHQVDHSTTWQCEPSLGSIGKGVGIPEKRLGGVLGVLVGRVFNLRNNDALYAQAKREEFPNEMAALAKFKSLAKKLGFEESIQKTTKVPEASMHSAASSTGSSSSSNTFLQSISKFIKQSTEDGSSDASATLDALREFYRAATNAGVADQVALERSLLSRISGPCLNNSLKLEILELERVSISLTVVQKAIDWSTLTSLTLLNCQGHENLFKALRRHFTPTRSRLSSPDPFTGTGGGNGTTRSGPYQRSSASSNAFSFRADGDSSPSDYPLNIKRIHCNTVTAALLSFIRDTLAPNSLEVLFLQDSRHYNSSVPFIPIFTAIRRHARSLRKLLIDSSDQSSDDGHIPMQHNVPNPPPPAIPPPAVGPPVHQHGPGVVVQINVPANQHVAVNAPPAIPPQAAIPHPGNQQFRRWLLPRRFLSYMTSGAMSNLREFGGCIDYGDWHLFLQRLPGLKGLRSLYVPHIADHPAGPGIDGRELAMQVLDVVALRPEVEIVFVGIANKCFEVLEEKTPVPHPPAGPPRDTIPGQSEGSGKTSKDFSSTNAEEAVGGASNNVGVGHTPPIAHNATESSSGPSNGAVVTPPPASDVSGTESDSADDMETEDEDEETADDNEQELDIDYDALDGVGADGLGYVHRSDEEWDEFDEDWDYSEGKGRLRLRLREILYYDDKVAIFRARHAKL</sequence>
<reference evidence="3 5" key="1">
    <citation type="submission" date="2020-01" db="EMBL/GenBank/DDBJ databases">
        <authorList>
            <consortium name="DOE Joint Genome Institute"/>
            <person name="Haridas S."/>
            <person name="Albert R."/>
            <person name="Binder M."/>
            <person name="Bloem J."/>
            <person name="Labutti K."/>
            <person name="Salamov A."/>
            <person name="Andreopoulos B."/>
            <person name="Baker S.E."/>
            <person name="Barry K."/>
            <person name="Bills G."/>
            <person name="Bluhm B.H."/>
            <person name="Cannon C."/>
            <person name="Castanera R."/>
            <person name="Culley D.E."/>
            <person name="Daum C."/>
            <person name="Ezra D."/>
            <person name="Gonzalez J.B."/>
            <person name="Henrissat B."/>
            <person name="Kuo A."/>
            <person name="Liang C."/>
            <person name="Lipzen A."/>
            <person name="Lutzoni F."/>
            <person name="Magnuson J."/>
            <person name="Mondo S."/>
            <person name="Nolan M."/>
            <person name="Ohm R."/>
            <person name="Pangilinan J."/>
            <person name="Park H.-J."/>
            <person name="Ramirez L."/>
            <person name="Alfaro M."/>
            <person name="Sun H."/>
            <person name="Tritt A."/>
            <person name="Yoshinaga Y."/>
            <person name="Zwiers L.-H."/>
            <person name="Turgeon B.G."/>
            <person name="Goodwin S.B."/>
            <person name="Spatafora J.W."/>
            <person name="Crous P.W."/>
            <person name="Grigoriev I.V."/>
        </authorList>
    </citation>
    <scope>NUCLEOTIDE SEQUENCE</scope>
    <source>
        <strain evidence="3 5">CBS 781.70</strain>
    </source>
</reference>
<feature type="compositionally biased region" description="Polar residues" evidence="1">
    <location>
        <begin position="911"/>
        <end position="929"/>
    </location>
</feature>
<dbReference type="InterPro" id="IPR001810">
    <property type="entry name" value="F-box_dom"/>
</dbReference>
<proteinExistence type="predicted"/>
<feature type="region of interest" description="Disordered" evidence="1">
    <location>
        <begin position="606"/>
        <end position="646"/>
    </location>
</feature>
<feature type="region of interest" description="Disordered" evidence="1">
    <location>
        <begin position="896"/>
        <end position="1001"/>
    </location>
</feature>
<evidence type="ECO:0000313" key="5">
    <source>
        <dbReference type="RefSeq" id="XP_033534351.1"/>
    </source>
</evidence>
<keyword evidence="4" id="KW-1185">Reference proteome</keyword>
<organism evidence="3">
    <name type="scientific">Eremomyces bilateralis CBS 781.70</name>
    <dbReference type="NCBI Taxonomy" id="1392243"/>
    <lineage>
        <taxon>Eukaryota</taxon>
        <taxon>Fungi</taxon>
        <taxon>Dikarya</taxon>
        <taxon>Ascomycota</taxon>
        <taxon>Pezizomycotina</taxon>
        <taxon>Dothideomycetes</taxon>
        <taxon>Dothideomycetes incertae sedis</taxon>
        <taxon>Eremomycetales</taxon>
        <taxon>Eremomycetaceae</taxon>
        <taxon>Eremomyces</taxon>
    </lineage>
</organism>